<feature type="region of interest" description="Disordered" evidence="1">
    <location>
        <begin position="201"/>
        <end position="250"/>
    </location>
</feature>
<feature type="region of interest" description="Disordered" evidence="1">
    <location>
        <begin position="1"/>
        <end position="31"/>
    </location>
</feature>
<dbReference type="EMBL" id="JAMZEJ010000002">
    <property type="protein sequence ID" value="MCQ8239804.1"/>
    <property type="molecule type" value="Genomic_DNA"/>
</dbReference>
<feature type="compositionally biased region" description="Low complexity" evidence="1">
    <location>
        <begin position="217"/>
        <end position="233"/>
    </location>
</feature>
<sequence>MQTGYATIHLPGSRQTTEDAAPAAARRTRHGDHAAAPFVVPGFPEGPPGLAGAAVPAASPGTGTVQTGGATSSGATAIPGGAATTTGPGAATGGTAGAGTAVAAAGQGSAPQGAASGSAHPWSWRTILSDINPLQYIPVVGTLYRTITGDEGNDTLRFAASLGTSFALGGPLGLVLTVAERVTGIDPERIGRKLLSGLFHPHAAGAPSPETHPATNTGASTAAMPAPSAAGTSVASPSIPPTARAAGRVVRPPEGVDAVTTGRRPWSPAELAAYGIANGRDGDLAAGSVHGADVLNTLELARLHGLLPARLSTSA</sequence>
<reference evidence="2 3" key="1">
    <citation type="submission" date="2022-06" db="EMBL/GenBank/DDBJ databases">
        <title>Rhizosaccharibacter gen. nov. sp. nov. KSS12, endophytic bacteria isolated from sugarcane.</title>
        <authorList>
            <person name="Pitiwittayakul N."/>
        </authorList>
    </citation>
    <scope>NUCLEOTIDE SEQUENCE [LARGE SCALE GENOMIC DNA]</scope>
    <source>
        <strain evidence="2 3">KSS12</strain>
    </source>
</reference>
<accession>A0ABT1VVU9</accession>
<proteinExistence type="predicted"/>
<keyword evidence="3" id="KW-1185">Reference proteome</keyword>
<evidence type="ECO:0000313" key="3">
    <source>
        <dbReference type="Proteomes" id="UP001524547"/>
    </source>
</evidence>
<protein>
    <submittedName>
        <fullName evidence="2">Uncharacterized protein</fullName>
    </submittedName>
</protein>
<organism evidence="2 3">
    <name type="scientific">Rhizosaccharibacter radicis</name>
    <dbReference type="NCBI Taxonomy" id="2782605"/>
    <lineage>
        <taxon>Bacteria</taxon>
        <taxon>Pseudomonadati</taxon>
        <taxon>Pseudomonadota</taxon>
        <taxon>Alphaproteobacteria</taxon>
        <taxon>Acetobacterales</taxon>
        <taxon>Acetobacteraceae</taxon>
        <taxon>Rhizosaccharibacter</taxon>
    </lineage>
</organism>
<dbReference type="Proteomes" id="UP001524547">
    <property type="component" value="Unassembled WGS sequence"/>
</dbReference>
<feature type="region of interest" description="Disordered" evidence="1">
    <location>
        <begin position="50"/>
        <end position="81"/>
    </location>
</feature>
<dbReference type="RefSeq" id="WP_422918551.1">
    <property type="nucleotide sequence ID" value="NZ_JAMZEJ010000002.1"/>
</dbReference>
<evidence type="ECO:0000256" key="1">
    <source>
        <dbReference type="SAM" id="MobiDB-lite"/>
    </source>
</evidence>
<name>A0ABT1VVU9_9PROT</name>
<evidence type="ECO:0000313" key="2">
    <source>
        <dbReference type="EMBL" id="MCQ8239804.1"/>
    </source>
</evidence>
<comment type="caution">
    <text evidence="2">The sequence shown here is derived from an EMBL/GenBank/DDBJ whole genome shotgun (WGS) entry which is preliminary data.</text>
</comment>
<gene>
    <name evidence="2" type="ORF">NFI88_02975</name>
</gene>